<dbReference type="PANTHER" id="PTHR30572">
    <property type="entry name" value="MEMBRANE COMPONENT OF TRANSPORTER-RELATED"/>
    <property type="match status" value="1"/>
</dbReference>
<feature type="transmembrane region" description="Helical" evidence="6">
    <location>
        <begin position="776"/>
        <end position="795"/>
    </location>
</feature>
<evidence type="ECO:0000259" key="7">
    <source>
        <dbReference type="Pfam" id="PF02687"/>
    </source>
</evidence>
<accession>A0ABY4XDN7</accession>
<evidence type="ECO:0000256" key="3">
    <source>
        <dbReference type="ARBA" id="ARBA00022692"/>
    </source>
</evidence>
<evidence type="ECO:0000256" key="6">
    <source>
        <dbReference type="SAM" id="Phobius"/>
    </source>
</evidence>
<dbReference type="InterPro" id="IPR003838">
    <property type="entry name" value="ABC3_permease_C"/>
</dbReference>
<evidence type="ECO:0000256" key="4">
    <source>
        <dbReference type="ARBA" id="ARBA00022989"/>
    </source>
</evidence>
<evidence type="ECO:0000313" key="9">
    <source>
        <dbReference type="EMBL" id="USI75043.1"/>
    </source>
</evidence>
<protein>
    <submittedName>
        <fullName evidence="9">ABC transporter permease</fullName>
    </submittedName>
</protein>
<dbReference type="RefSeq" id="WP_252168857.1">
    <property type="nucleotide sequence ID" value="NZ_CP084931.1"/>
</dbReference>
<keyword evidence="5 6" id="KW-0472">Membrane</keyword>
<keyword evidence="10" id="KW-1185">Reference proteome</keyword>
<feature type="transmembrane region" description="Helical" evidence="6">
    <location>
        <begin position="426"/>
        <end position="447"/>
    </location>
</feature>
<organism evidence="9 10">
    <name type="scientific">Sphingomonas morindae</name>
    <dbReference type="NCBI Taxonomy" id="1541170"/>
    <lineage>
        <taxon>Bacteria</taxon>
        <taxon>Pseudomonadati</taxon>
        <taxon>Pseudomonadota</taxon>
        <taxon>Alphaproteobacteria</taxon>
        <taxon>Sphingomonadales</taxon>
        <taxon>Sphingomonadaceae</taxon>
        <taxon>Sphingomonas</taxon>
    </lineage>
</organism>
<dbReference type="EMBL" id="CP084931">
    <property type="protein sequence ID" value="USI75043.1"/>
    <property type="molecule type" value="Genomic_DNA"/>
</dbReference>
<dbReference type="Pfam" id="PF02687">
    <property type="entry name" value="FtsX"/>
    <property type="match status" value="2"/>
</dbReference>
<dbReference type="Pfam" id="PF12704">
    <property type="entry name" value="MacB_PCD"/>
    <property type="match status" value="2"/>
</dbReference>
<evidence type="ECO:0000256" key="5">
    <source>
        <dbReference type="ARBA" id="ARBA00023136"/>
    </source>
</evidence>
<evidence type="ECO:0000259" key="8">
    <source>
        <dbReference type="Pfam" id="PF12704"/>
    </source>
</evidence>
<feature type="domain" description="MacB-like periplasmic core" evidence="8">
    <location>
        <begin position="433"/>
        <end position="632"/>
    </location>
</feature>
<gene>
    <name evidence="9" type="ORF">LHA26_17915</name>
</gene>
<feature type="domain" description="MacB-like periplasmic core" evidence="8">
    <location>
        <begin position="21"/>
        <end position="243"/>
    </location>
</feature>
<dbReference type="InterPro" id="IPR025857">
    <property type="entry name" value="MacB_PCD"/>
</dbReference>
<feature type="domain" description="ABC3 transporter permease C-terminal" evidence="7">
    <location>
        <begin position="288"/>
        <end position="402"/>
    </location>
</feature>
<dbReference type="PANTHER" id="PTHR30572:SF18">
    <property type="entry name" value="ABC-TYPE MACROLIDE FAMILY EXPORT SYSTEM PERMEASE COMPONENT 2"/>
    <property type="match status" value="1"/>
</dbReference>
<evidence type="ECO:0000256" key="2">
    <source>
        <dbReference type="ARBA" id="ARBA00022475"/>
    </source>
</evidence>
<feature type="transmembrane region" description="Helical" evidence="6">
    <location>
        <begin position="689"/>
        <end position="709"/>
    </location>
</feature>
<keyword evidence="4 6" id="KW-1133">Transmembrane helix</keyword>
<name>A0ABY4XDN7_9SPHN</name>
<evidence type="ECO:0000313" key="10">
    <source>
        <dbReference type="Proteomes" id="UP001056937"/>
    </source>
</evidence>
<evidence type="ECO:0000256" key="1">
    <source>
        <dbReference type="ARBA" id="ARBA00004651"/>
    </source>
</evidence>
<feature type="domain" description="ABC3 transporter permease C-terminal" evidence="7">
    <location>
        <begin position="693"/>
        <end position="805"/>
    </location>
</feature>
<feature type="transmembrane region" description="Helical" evidence="6">
    <location>
        <begin position="288"/>
        <end position="310"/>
    </location>
</feature>
<feature type="transmembrane region" description="Helical" evidence="6">
    <location>
        <begin position="20"/>
        <end position="41"/>
    </location>
</feature>
<reference evidence="9" key="1">
    <citation type="journal article" date="2022" name="Toxins">
        <title>Genomic Analysis of Sphingopyxis sp. USTB-05 for Biodegrading Cyanobacterial Hepatotoxins.</title>
        <authorList>
            <person name="Liu C."/>
            <person name="Xu Q."/>
            <person name="Zhao Z."/>
            <person name="Zhang H."/>
            <person name="Liu X."/>
            <person name="Yin C."/>
            <person name="Liu Y."/>
            <person name="Yan H."/>
        </authorList>
    </citation>
    <scope>NUCLEOTIDE SEQUENCE</scope>
    <source>
        <strain evidence="9">NBD5</strain>
    </source>
</reference>
<keyword evidence="2" id="KW-1003">Cell membrane</keyword>
<feature type="transmembrane region" description="Helical" evidence="6">
    <location>
        <begin position="376"/>
        <end position="400"/>
    </location>
</feature>
<dbReference type="InterPro" id="IPR050250">
    <property type="entry name" value="Macrolide_Exporter_MacB"/>
</dbReference>
<proteinExistence type="predicted"/>
<feature type="transmembrane region" description="Helical" evidence="6">
    <location>
        <begin position="745"/>
        <end position="764"/>
    </location>
</feature>
<sequence>MDRLALTGFLRALARHKLYAALNIGGLALGIAVFLVLGLYVRFETSFERWLPGASQIWLLETRAADDNGPEARQSTPMALWSAIARDLPDTLGTRIDANRAIVVRDGIGVNETLAQVDADFFKLFELPVLEGSTAAGLADPTAIVLTRKTAAKYFGTASPVGQSIRLVYDGVSHVHHVIAVVADLPRNTDLDDFGLFARRILTEDPADDRYRRDHEWNYGGPQTYVRFASEAAEQRFAAALPALLARHVASETPDDPTYHIKIVPRRLTSVHFDTPGSRLTVTTLGTVGLLTLLLAIVNYVNLASARAGLRAREVAMRKVLGASRAALLRHYLLEAVATAAIAALLGLALAEAGLPLVNAAGGLALVIHYGPSHGVLLPLAALVLLVGLLAGAYPALLLARFPAAAVLASARAPGGGRAGARVRELLVIFQFAVAIAFIVGTLVLVAQTRHVRAADLGFRRDNLLVVKSLSSSSLSDGQRDTLLHHFATLPGVRAVSAANTVPGHGFFTSSSNFPVPGLAGDGPSVDFFEVTPGYLETIGARLLAGRLFDTAHRGDFNPNAKNPKGTNGPLRTNVVLNRSAVAALHLGSPQAAIGKSFGGATPKTVIGVVEDLRFDSPRQVVAPTLYSAVERNPAMVIGVIRFSGDPQAMLAAAREAWLQDAPEVPFQAETANQALDKFYKRDVHTARLFTIGALLAVLIGCVGLWGLASFNTARRVKEIGIRKTLGASSADIVRLLIGQFLRPVLIANLFAWPLAWLAMHTWLAGFADRIALSPLFFVAATVLALVVALGTVAAQSLRAARATPAWALRHD</sequence>
<dbReference type="Proteomes" id="UP001056937">
    <property type="component" value="Chromosome 2"/>
</dbReference>
<feature type="transmembrane region" description="Helical" evidence="6">
    <location>
        <begin position="331"/>
        <end position="351"/>
    </location>
</feature>
<comment type="subcellular location">
    <subcellularLocation>
        <location evidence="1">Cell membrane</location>
        <topology evidence="1">Multi-pass membrane protein</topology>
    </subcellularLocation>
</comment>
<keyword evidence="3 6" id="KW-0812">Transmembrane</keyword>